<dbReference type="InterPro" id="IPR024775">
    <property type="entry name" value="DinB-like"/>
</dbReference>
<name>A0A382NLG5_9ZZZZ</name>
<reference evidence="2" key="1">
    <citation type="submission" date="2018-05" db="EMBL/GenBank/DDBJ databases">
        <authorList>
            <person name="Lanie J.A."/>
            <person name="Ng W.-L."/>
            <person name="Kazmierczak K.M."/>
            <person name="Andrzejewski T.M."/>
            <person name="Davidsen T.M."/>
            <person name="Wayne K.J."/>
            <person name="Tettelin H."/>
            <person name="Glass J.I."/>
            <person name="Rusch D."/>
            <person name="Podicherti R."/>
            <person name="Tsui H.-C.T."/>
            <person name="Winkler M.E."/>
        </authorList>
    </citation>
    <scope>NUCLEOTIDE SEQUENCE</scope>
</reference>
<dbReference type="Gene3D" id="1.20.120.450">
    <property type="entry name" value="dinb family like domain"/>
    <property type="match status" value="1"/>
</dbReference>
<dbReference type="EMBL" id="UINC01101326">
    <property type="protein sequence ID" value="SVC62044.1"/>
    <property type="molecule type" value="Genomic_DNA"/>
</dbReference>
<feature type="domain" description="DinB-like" evidence="1">
    <location>
        <begin position="22"/>
        <end position="124"/>
    </location>
</feature>
<protein>
    <recommendedName>
        <fullName evidence="1">DinB-like domain-containing protein</fullName>
    </recommendedName>
</protein>
<dbReference type="Pfam" id="PF12867">
    <property type="entry name" value="DinB_2"/>
    <property type="match status" value="1"/>
</dbReference>
<gene>
    <name evidence="2" type="ORF">METZ01_LOCUS314898</name>
</gene>
<dbReference type="InterPro" id="IPR034660">
    <property type="entry name" value="DinB/YfiT-like"/>
</dbReference>
<dbReference type="AlphaFoldDB" id="A0A382NLG5"/>
<sequence>MSPSHRILDMMSLEELGNHVADARARALDLMSNLSDEQLLGPKLDCVNPGRWEIGHHAWFQSQWVLRNAAGQDRVRADEDYLYDSMEIDHATRWDLPLPSRPDTLGYVDEVLQRTLAVLRDNPSDEVVYHALYSTLHEDMHTEALTYTRQTHGWPAPTLGLEIDPDDVEGNG</sequence>
<evidence type="ECO:0000313" key="2">
    <source>
        <dbReference type="EMBL" id="SVC62044.1"/>
    </source>
</evidence>
<proteinExistence type="predicted"/>
<feature type="non-terminal residue" evidence="2">
    <location>
        <position position="172"/>
    </location>
</feature>
<evidence type="ECO:0000259" key="1">
    <source>
        <dbReference type="Pfam" id="PF12867"/>
    </source>
</evidence>
<accession>A0A382NLG5</accession>
<organism evidence="2">
    <name type="scientific">marine metagenome</name>
    <dbReference type="NCBI Taxonomy" id="408172"/>
    <lineage>
        <taxon>unclassified sequences</taxon>
        <taxon>metagenomes</taxon>
        <taxon>ecological metagenomes</taxon>
    </lineage>
</organism>
<dbReference type="SUPFAM" id="SSF109854">
    <property type="entry name" value="DinB/YfiT-like putative metalloenzymes"/>
    <property type="match status" value="1"/>
</dbReference>